<feature type="coiled-coil region" evidence="1">
    <location>
        <begin position="28"/>
        <end position="62"/>
    </location>
</feature>
<protein>
    <recommendedName>
        <fullName evidence="4">DASH complex subunit DAD2</fullName>
    </recommendedName>
</protein>
<dbReference type="Pfam" id="PF08654">
    <property type="entry name" value="DASH_Dad2"/>
    <property type="match status" value="1"/>
</dbReference>
<reference evidence="2 3" key="1">
    <citation type="submission" date="2024-04" db="EMBL/GenBank/DDBJ databases">
        <title>genome sequences of Mucor flavus KT1a and Helicostylum pulchrum KT1b strains isolation_sourced from the surface of a dry-aged beef.</title>
        <authorList>
            <person name="Toyotome T."/>
            <person name="Hosono M."/>
            <person name="Torimaru M."/>
            <person name="Fukuda K."/>
            <person name="Mikami N."/>
        </authorList>
    </citation>
    <scope>NUCLEOTIDE SEQUENCE [LARGE SCALE GENOMIC DNA]</scope>
    <source>
        <strain evidence="2 3">KT1b</strain>
    </source>
</reference>
<evidence type="ECO:0000313" key="3">
    <source>
        <dbReference type="Proteomes" id="UP001476247"/>
    </source>
</evidence>
<dbReference type="Proteomes" id="UP001476247">
    <property type="component" value="Unassembled WGS sequence"/>
</dbReference>
<evidence type="ECO:0000256" key="1">
    <source>
        <dbReference type="SAM" id="Coils"/>
    </source>
</evidence>
<dbReference type="InterPro" id="IPR013963">
    <property type="entry name" value="DASH_Dad2"/>
</dbReference>
<sequence length="82" mass="9225">MKRSLSQKATIVEKPVANPASQAKLDLYSEKRAELESVLQVIKQMSDELKKILDELNEAFEISSESTNRASDTLANWDSNIE</sequence>
<proteinExistence type="predicted"/>
<organism evidence="2 3">
    <name type="scientific">Helicostylum pulchrum</name>
    <dbReference type="NCBI Taxonomy" id="562976"/>
    <lineage>
        <taxon>Eukaryota</taxon>
        <taxon>Fungi</taxon>
        <taxon>Fungi incertae sedis</taxon>
        <taxon>Mucoromycota</taxon>
        <taxon>Mucoromycotina</taxon>
        <taxon>Mucoromycetes</taxon>
        <taxon>Mucorales</taxon>
        <taxon>Mucorineae</taxon>
        <taxon>Mucoraceae</taxon>
        <taxon>Helicostylum</taxon>
    </lineage>
</organism>
<gene>
    <name evidence="2" type="ORF">HPULCUR_009605</name>
</gene>
<keyword evidence="3" id="KW-1185">Reference proteome</keyword>
<evidence type="ECO:0008006" key="4">
    <source>
        <dbReference type="Google" id="ProtNLM"/>
    </source>
</evidence>
<keyword evidence="1" id="KW-0175">Coiled coil</keyword>
<comment type="caution">
    <text evidence="2">The sequence shown here is derived from an EMBL/GenBank/DDBJ whole genome shotgun (WGS) entry which is preliminary data.</text>
</comment>
<name>A0ABP9YAY1_9FUNG</name>
<evidence type="ECO:0000313" key="2">
    <source>
        <dbReference type="EMBL" id="GAA5804119.1"/>
    </source>
</evidence>
<accession>A0ABP9YAY1</accession>
<dbReference type="EMBL" id="BAABUJ010000032">
    <property type="protein sequence ID" value="GAA5804119.1"/>
    <property type="molecule type" value="Genomic_DNA"/>
</dbReference>